<proteinExistence type="predicted"/>
<dbReference type="AlphaFoldDB" id="A0A4Q7V9S9"/>
<gene>
    <name evidence="2" type="ORF">EV201_2691</name>
</gene>
<feature type="transmembrane region" description="Helical" evidence="1">
    <location>
        <begin position="92"/>
        <end position="110"/>
    </location>
</feature>
<accession>A0A4Q7V9S9</accession>
<dbReference type="Proteomes" id="UP000293562">
    <property type="component" value="Unassembled WGS sequence"/>
</dbReference>
<name>A0A4Q7V9S9_9BACT</name>
<evidence type="ECO:0000313" key="3">
    <source>
        <dbReference type="Proteomes" id="UP000293562"/>
    </source>
</evidence>
<dbReference type="OrthoDB" id="978136at2"/>
<comment type="caution">
    <text evidence="2">The sequence shown here is derived from an EMBL/GenBank/DDBJ whole genome shotgun (WGS) entry which is preliminary data.</text>
</comment>
<keyword evidence="1" id="KW-0812">Transmembrane</keyword>
<evidence type="ECO:0000256" key="1">
    <source>
        <dbReference type="SAM" id="Phobius"/>
    </source>
</evidence>
<protein>
    <submittedName>
        <fullName evidence="2">Uncharacterized protein</fullName>
    </submittedName>
</protein>
<sequence length="172" mass="19614">MKSNLSYQEKCDCARSNFCTYVSQNTNFSSNEKTYLTKIIVNDNLSGILYVSSVLAGWAFIAGLIDSILFPGIIIYAIFYGIIDYKVLTPPILFLLGNMTAKFFYISISLKGKVKTYDILISVLPYAGSAYLLRKFLIKDKLLSKAVYAFLKMKKQEIKNQIFSFLKRKFKP</sequence>
<evidence type="ECO:0000313" key="2">
    <source>
        <dbReference type="EMBL" id="RZT93521.1"/>
    </source>
</evidence>
<organism evidence="2 3">
    <name type="scientific">Ancylomarina subtilis</name>
    <dbReference type="NCBI Taxonomy" id="1639035"/>
    <lineage>
        <taxon>Bacteria</taxon>
        <taxon>Pseudomonadati</taxon>
        <taxon>Bacteroidota</taxon>
        <taxon>Bacteroidia</taxon>
        <taxon>Marinilabiliales</taxon>
        <taxon>Marinifilaceae</taxon>
        <taxon>Ancylomarina</taxon>
    </lineage>
</organism>
<keyword evidence="1" id="KW-1133">Transmembrane helix</keyword>
<keyword evidence="3" id="KW-1185">Reference proteome</keyword>
<feature type="transmembrane region" description="Helical" evidence="1">
    <location>
        <begin position="55"/>
        <end position="80"/>
    </location>
</feature>
<feature type="transmembrane region" description="Helical" evidence="1">
    <location>
        <begin position="116"/>
        <end position="133"/>
    </location>
</feature>
<dbReference type="EMBL" id="SHKN01000002">
    <property type="protein sequence ID" value="RZT93521.1"/>
    <property type="molecule type" value="Genomic_DNA"/>
</dbReference>
<dbReference type="RefSeq" id="WP_130308063.1">
    <property type="nucleotide sequence ID" value="NZ_SHKN01000002.1"/>
</dbReference>
<reference evidence="2 3" key="1">
    <citation type="submission" date="2019-02" db="EMBL/GenBank/DDBJ databases">
        <title>Genomic Encyclopedia of Type Strains, Phase IV (KMG-IV): sequencing the most valuable type-strain genomes for metagenomic binning, comparative biology and taxonomic classification.</title>
        <authorList>
            <person name="Goeker M."/>
        </authorList>
    </citation>
    <scope>NUCLEOTIDE SEQUENCE [LARGE SCALE GENOMIC DNA]</scope>
    <source>
        <strain evidence="2 3">DSM 28825</strain>
    </source>
</reference>
<keyword evidence="1" id="KW-0472">Membrane</keyword>